<dbReference type="VEuPathDB" id="FungiDB:LEMA_uP114750.1"/>
<feature type="region of interest" description="Disordered" evidence="1">
    <location>
        <begin position="1"/>
        <end position="20"/>
    </location>
</feature>
<sequence>MPCTRTLYSQHQPPHPDRGSIGAIVVRISREMTRSAQPRQLGLERLNSAVPRCDIWEAWREFFLRPSLG</sequence>
<keyword evidence="3" id="KW-1185">Reference proteome</keyword>
<evidence type="ECO:0000256" key="1">
    <source>
        <dbReference type="SAM" id="MobiDB-lite"/>
    </source>
</evidence>
<accession>E4ZUI1</accession>
<dbReference type="InParanoid" id="E4ZUI1"/>
<dbReference type="EMBL" id="FP929126">
    <property type="protein sequence ID" value="CBX95060.1"/>
    <property type="molecule type" value="Genomic_DNA"/>
</dbReference>
<dbReference type="Proteomes" id="UP000002668">
    <property type="component" value="Genome"/>
</dbReference>
<evidence type="ECO:0000313" key="2">
    <source>
        <dbReference type="EMBL" id="CBX95060.1"/>
    </source>
</evidence>
<reference evidence="3" key="1">
    <citation type="journal article" date="2011" name="Nat. Commun.">
        <title>Effector diversification within compartments of the Leptosphaeria maculans genome affected by Repeat-Induced Point mutations.</title>
        <authorList>
            <person name="Rouxel T."/>
            <person name="Grandaubert J."/>
            <person name="Hane J.K."/>
            <person name="Hoede C."/>
            <person name="van de Wouw A.P."/>
            <person name="Couloux A."/>
            <person name="Dominguez V."/>
            <person name="Anthouard V."/>
            <person name="Bally P."/>
            <person name="Bourras S."/>
            <person name="Cozijnsen A.J."/>
            <person name="Ciuffetti L.M."/>
            <person name="Degrave A."/>
            <person name="Dilmaghani A."/>
            <person name="Duret L."/>
            <person name="Fudal I."/>
            <person name="Goodwin S.B."/>
            <person name="Gout L."/>
            <person name="Glaser N."/>
            <person name="Linglin J."/>
            <person name="Kema G.H.J."/>
            <person name="Lapalu N."/>
            <person name="Lawrence C.B."/>
            <person name="May K."/>
            <person name="Meyer M."/>
            <person name="Ollivier B."/>
            <person name="Poulain J."/>
            <person name="Schoch C.L."/>
            <person name="Simon A."/>
            <person name="Spatafora J.W."/>
            <person name="Stachowiak A."/>
            <person name="Turgeon B.G."/>
            <person name="Tyler B.M."/>
            <person name="Vincent D."/>
            <person name="Weissenbach J."/>
            <person name="Amselem J."/>
            <person name="Quesneville H."/>
            <person name="Oliver R.P."/>
            <person name="Wincker P."/>
            <person name="Balesdent M.-H."/>
            <person name="Howlett B.J."/>
        </authorList>
    </citation>
    <scope>NUCLEOTIDE SEQUENCE [LARGE SCALE GENOMIC DNA]</scope>
    <source>
        <strain evidence="3">JN3 / isolate v23.1.3 / race Av1-4-5-6-7-8</strain>
    </source>
</reference>
<proteinExistence type="predicted"/>
<feature type="compositionally biased region" description="Polar residues" evidence="1">
    <location>
        <begin position="1"/>
        <end position="12"/>
    </location>
</feature>
<dbReference type="HOGENOM" id="CLU_2776388_0_0_1"/>
<organism evidence="3">
    <name type="scientific">Leptosphaeria maculans (strain JN3 / isolate v23.1.3 / race Av1-4-5-6-7-8)</name>
    <name type="common">Blackleg fungus</name>
    <name type="synonym">Phoma lingam</name>
    <dbReference type="NCBI Taxonomy" id="985895"/>
    <lineage>
        <taxon>Eukaryota</taxon>
        <taxon>Fungi</taxon>
        <taxon>Dikarya</taxon>
        <taxon>Ascomycota</taxon>
        <taxon>Pezizomycotina</taxon>
        <taxon>Dothideomycetes</taxon>
        <taxon>Pleosporomycetidae</taxon>
        <taxon>Pleosporales</taxon>
        <taxon>Pleosporineae</taxon>
        <taxon>Leptosphaeriaceae</taxon>
        <taxon>Plenodomus</taxon>
        <taxon>Plenodomus lingam/Leptosphaeria maculans species complex</taxon>
    </lineage>
</organism>
<gene>
    <name evidence="2" type="ORF">LEMA_uP114750.1</name>
</gene>
<dbReference type="AlphaFoldDB" id="E4ZUI1"/>
<name>E4ZUI1_LEPMJ</name>
<evidence type="ECO:0000313" key="3">
    <source>
        <dbReference type="Proteomes" id="UP000002668"/>
    </source>
</evidence>
<protein>
    <submittedName>
        <fullName evidence="2">Predicted protein</fullName>
    </submittedName>
</protein>